<evidence type="ECO:0000256" key="1">
    <source>
        <dbReference type="ARBA" id="ARBA00001974"/>
    </source>
</evidence>
<evidence type="ECO:0000256" key="4">
    <source>
        <dbReference type="ARBA" id="ARBA00023002"/>
    </source>
</evidence>
<evidence type="ECO:0000256" key="3">
    <source>
        <dbReference type="ARBA" id="ARBA00022827"/>
    </source>
</evidence>
<comment type="caution">
    <text evidence="8">The sequence shown here is derived from an EMBL/GenBank/DDBJ whole genome shotgun (WGS) entry which is preliminary data.</text>
</comment>
<feature type="domain" description="FAD/NAD(P)-binding" evidence="6">
    <location>
        <begin position="5"/>
        <end position="316"/>
    </location>
</feature>
<feature type="compositionally biased region" description="Low complexity" evidence="5">
    <location>
        <begin position="433"/>
        <end position="455"/>
    </location>
</feature>
<dbReference type="InterPro" id="IPR023753">
    <property type="entry name" value="FAD/NAD-binding_dom"/>
</dbReference>
<accession>A0A916NHS3</accession>
<evidence type="ECO:0000313" key="8">
    <source>
        <dbReference type="EMBL" id="CAG7611862.1"/>
    </source>
</evidence>
<dbReference type="InterPro" id="IPR028202">
    <property type="entry name" value="Reductase_C"/>
</dbReference>
<dbReference type="EC" id="1.18.1.-" evidence="8"/>
<organism evidence="8 9">
    <name type="scientific">Leucobacter soli</name>
    <dbReference type="NCBI Taxonomy" id="2812850"/>
    <lineage>
        <taxon>Bacteria</taxon>
        <taxon>Bacillati</taxon>
        <taxon>Actinomycetota</taxon>
        <taxon>Actinomycetes</taxon>
        <taxon>Micrococcales</taxon>
        <taxon>Microbacteriaceae</taxon>
        <taxon>Leucobacter</taxon>
    </lineage>
</organism>
<feature type="region of interest" description="Disordered" evidence="5">
    <location>
        <begin position="429"/>
        <end position="463"/>
    </location>
</feature>
<reference evidence="8" key="1">
    <citation type="submission" date="2021-06" db="EMBL/GenBank/DDBJ databases">
        <authorList>
            <person name="Criscuolo A."/>
        </authorList>
    </citation>
    <scope>NUCLEOTIDE SEQUENCE</scope>
    <source>
        <strain evidence="8">CIP111803</strain>
    </source>
</reference>
<dbReference type="GO" id="GO:0005737">
    <property type="term" value="C:cytoplasm"/>
    <property type="evidence" value="ECO:0007669"/>
    <property type="project" value="TreeGrafter"/>
</dbReference>
<protein>
    <submittedName>
        <fullName evidence="8">Rhodocoxin reductase</fullName>
        <ecNumber evidence="8">1.18.1.-</ecNumber>
    </submittedName>
</protein>
<dbReference type="Pfam" id="PF07992">
    <property type="entry name" value="Pyr_redox_2"/>
    <property type="match status" value="1"/>
</dbReference>
<evidence type="ECO:0000256" key="2">
    <source>
        <dbReference type="ARBA" id="ARBA00022630"/>
    </source>
</evidence>
<keyword evidence="2" id="KW-0285">Flavoprotein</keyword>
<proteinExistence type="predicted"/>
<keyword evidence="9" id="KW-1185">Reference proteome</keyword>
<dbReference type="EMBL" id="CAJVAP010000015">
    <property type="protein sequence ID" value="CAG7611862.1"/>
    <property type="molecule type" value="Genomic_DNA"/>
</dbReference>
<dbReference type="RefSeq" id="WP_218115098.1">
    <property type="nucleotide sequence ID" value="NZ_CAJVAP010000015.1"/>
</dbReference>
<name>A0A916NHS3_9MICO</name>
<comment type="cofactor">
    <cofactor evidence="1">
        <name>FAD</name>
        <dbReference type="ChEBI" id="CHEBI:57692"/>
    </cofactor>
</comment>
<sequence>MAGLLIIGSSQAGVQLAVSLRALGYEPPITLLGDEDHRPYQRPALSKEFLQDKITKESLIYRSREYWEEHRIDVVKGEWIEHVSTRDAGTAAGSGIARSATGREFAFDRLALTVGASARRLAIPGAELDGVLYLRTADDALELKARAPGIENVVVIGGGFIGIEAAASLHSMGKNVTIVEFGSRLVGRAVGPETAEFIRAHHVAQGIDVRLGAATEAIIGEEGADGASRVTGVVVDGETIPADLVLVGIGVIPNTLLAEQLGLDVDNGIVVDRCAVASDGFTLAVGDCSNLPNPIPNSPAGERVRFESVNHAIEQAKVAAYAVMGRQEEYGGIPWFWSNQGELKLQIAGLSAGYDRVVNRSPEGEAGAAPRKLSILYYRGEQLIAADCINAPLDFMMVRQALNSGVNLPAEAVGDLAVPLKSVLAAEHREPADAAPTGSAAVPAGPAAGLVAEPARPTGRTGE</sequence>
<dbReference type="GO" id="GO:0016651">
    <property type="term" value="F:oxidoreductase activity, acting on NAD(P)H"/>
    <property type="evidence" value="ECO:0007669"/>
    <property type="project" value="TreeGrafter"/>
</dbReference>
<dbReference type="PANTHER" id="PTHR43557">
    <property type="entry name" value="APOPTOSIS-INDUCING FACTOR 1"/>
    <property type="match status" value="1"/>
</dbReference>
<evidence type="ECO:0000259" key="7">
    <source>
        <dbReference type="Pfam" id="PF14759"/>
    </source>
</evidence>
<dbReference type="Pfam" id="PF14759">
    <property type="entry name" value="Reductase_C"/>
    <property type="match status" value="1"/>
</dbReference>
<keyword evidence="3" id="KW-0274">FAD</keyword>
<dbReference type="InterPro" id="IPR050446">
    <property type="entry name" value="FAD-oxidoreductase/Apoptosis"/>
</dbReference>
<evidence type="ECO:0000256" key="5">
    <source>
        <dbReference type="SAM" id="MobiDB-lite"/>
    </source>
</evidence>
<dbReference type="AlphaFoldDB" id="A0A916NHS3"/>
<dbReference type="PANTHER" id="PTHR43557:SF2">
    <property type="entry name" value="RIESKE DOMAIN-CONTAINING PROTEIN-RELATED"/>
    <property type="match status" value="1"/>
</dbReference>
<keyword evidence="4 8" id="KW-0560">Oxidoreductase</keyword>
<dbReference type="Proteomes" id="UP000693892">
    <property type="component" value="Unassembled WGS sequence"/>
</dbReference>
<evidence type="ECO:0000313" key="9">
    <source>
        <dbReference type="Proteomes" id="UP000693892"/>
    </source>
</evidence>
<evidence type="ECO:0000259" key="6">
    <source>
        <dbReference type="Pfam" id="PF07992"/>
    </source>
</evidence>
<gene>
    <name evidence="8" type="primary">thcD_3</name>
    <name evidence="8" type="ORF">LEUCIP111803_01493</name>
</gene>
<feature type="domain" description="Reductase C-terminal" evidence="7">
    <location>
        <begin position="335"/>
        <end position="424"/>
    </location>
</feature>